<keyword evidence="4" id="KW-1185">Reference proteome</keyword>
<comment type="caution">
    <text evidence="3">The sequence shown here is derived from an EMBL/GenBank/DDBJ whole genome shotgun (WGS) entry which is preliminary data.</text>
</comment>
<dbReference type="Pfam" id="PF00078">
    <property type="entry name" value="RVT_1"/>
    <property type="match status" value="1"/>
</dbReference>
<dbReference type="CDD" id="cd01650">
    <property type="entry name" value="RT_nLTR_like"/>
    <property type="match status" value="1"/>
</dbReference>
<feature type="region of interest" description="Disordered" evidence="1">
    <location>
        <begin position="351"/>
        <end position="439"/>
    </location>
</feature>
<dbReference type="Proteomes" id="UP001172457">
    <property type="component" value="Chromosome 2"/>
</dbReference>
<dbReference type="EMBL" id="JARYMX010000002">
    <property type="protein sequence ID" value="KAJ9560946.1"/>
    <property type="molecule type" value="Genomic_DNA"/>
</dbReference>
<feature type="domain" description="Reverse transcriptase" evidence="2">
    <location>
        <begin position="985"/>
        <end position="1264"/>
    </location>
</feature>
<evidence type="ECO:0000256" key="1">
    <source>
        <dbReference type="SAM" id="MobiDB-lite"/>
    </source>
</evidence>
<dbReference type="SUPFAM" id="SSF56672">
    <property type="entry name" value="DNA/RNA polymerases"/>
    <property type="match status" value="1"/>
</dbReference>
<feature type="region of interest" description="Disordered" evidence="1">
    <location>
        <begin position="31"/>
        <end position="60"/>
    </location>
</feature>
<dbReference type="SUPFAM" id="SSF56219">
    <property type="entry name" value="DNase I-like"/>
    <property type="match status" value="1"/>
</dbReference>
<dbReference type="InterPro" id="IPR005135">
    <property type="entry name" value="Endo/exonuclease/phosphatase"/>
</dbReference>
<feature type="compositionally biased region" description="Basic and acidic residues" evidence="1">
    <location>
        <begin position="35"/>
        <end position="48"/>
    </location>
</feature>
<dbReference type="InterPro" id="IPR000477">
    <property type="entry name" value="RT_dom"/>
</dbReference>
<evidence type="ECO:0000313" key="3">
    <source>
        <dbReference type="EMBL" id="KAJ9560946.1"/>
    </source>
</evidence>
<proteinExistence type="predicted"/>
<feature type="compositionally biased region" description="Pro residues" evidence="1">
    <location>
        <begin position="380"/>
        <end position="391"/>
    </location>
</feature>
<dbReference type="Pfam" id="PF13966">
    <property type="entry name" value="zf-RVT"/>
    <property type="match status" value="1"/>
</dbReference>
<accession>A0AA38WSG9</accession>
<dbReference type="PANTHER" id="PTHR33116:SF84">
    <property type="entry name" value="RNA-DIRECTED DNA POLYMERASE"/>
    <property type="match status" value="1"/>
</dbReference>
<name>A0AA38WSG9_9ASTR</name>
<dbReference type="GO" id="GO:0003824">
    <property type="term" value="F:catalytic activity"/>
    <property type="evidence" value="ECO:0007669"/>
    <property type="project" value="InterPro"/>
</dbReference>
<dbReference type="InterPro" id="IPR036691">
    <property type="entry name" value="Endo/exonu/phosph_ase_sf"/>
</dbReference>
<protein>
    <recommendedName>
        <fullName evidence="2">Reverse transcriptase domain-containing protein</fullName>
    </recommendedName>
</protein>
<organism evidence="3 4">
    <name type="scientific">Centaurea solstitialis</name>
    <name type="common">yellow star-thistle</name>
    <dbReference type="NCBI Taxonomy" id="347529"/>
    <lineage>
        <taxon>Eukaryota</taxon>
        <taxon>Viridiplantae</taxon>
        <taxon>Streptophyta</taxon>
        <taxon>Embryophyta</taxon>
        <taxon>Tracheophyta</taxon>
        <taxon>Spermatophyta</taxon>
        <taxon>Magnoliopsida</taxon>
        <taxon>eudicotyledons</taxon>
        <taxon>Gunneridae</taxon>
        <taxon>Pentapetalae</taxon>
        <taxon>asterids</taxon>
        <taxon>campanulids</taxon>
        <taxon>Asterales</taxon>
        <taxon>Asteraceae</taxon>
        <taxon>Carduoideae</taxon>
        <taxon>Cardueae</taxon>
        <taxon>Centaureinae</taxon>
        <taxon>Centaurea</taxon>
    </lineage>
</organism>
<dbReference type="Gene3D" id="3.60.10.10">
    <property type="entry name" value="Endonuclease/exonuclease/phosphatase"/>
    <property type="match status" value="1"/>
</dbReference>
<sequence length="1694" mass="191318">MEDSLEDAMDLIVSGSSHLGAFDPTMVVEEVGSESDDRVLSEHGKADEPGPGGSQQDMRTSVFDRLKVDPRLIIPKEGQGNKSFADAVGSNGAEQKTLEFFPLADKSQCRVKIPVELAKRASMSFITTACGYFLGPRLQFSVVKRFASSQWGKFGFIDAMLNENGIFFFKFETEGGALQVVNLGSVMINGVPFFLLPWDPTRGISKPQHTSCPLWVKIHNIPLVAFNNEGISRIASALGIPIRMDACTSSMCDKAWGRPGFAKVLIDVWAVGELKRELQIVIPSLSGGSDTTVMLKVEYLWEPIQCSQCLVFDHRTSSCPKAAIIKKDKGKAQLVDDEGFQKVVKKKWVPKGVSTGDGASHSGVVSKPPLTTDAGVSSLKPPPTGNEPPPGIHGKEGDGGTDTSSIPPKGGGNASVSAPSHGGGNPSVATTPPAPSYVRFTRGSSVQDFKQPVLQSSKLITKRGTFIPDKSTSSTGDAGTKEITRSNAFEVLSTLDDAELAAACWNTRGLNAPVKQLEVRDLVRRFGISFCALVETHVQQVGLQGILFSVFGSWKWFSNVQVSPNGTRIVFAWDERIADVMVLEMHAQFLHCFVKLRAQAESFFVTLVYGSNSLVERRDLWSGLRKAKVLMGDKPWMVMGDFNSILFPHDGFGGCSRRNQSMEDFYHCIEDVELFDIRYSGIQFTWIQKPKGDDGLLRKLDRIMVNTHFLQRFPDSSAQFLPHGISDHACGILDFPSLSRKVTRGFRFDNLLTENPAFIGLVAHEWLSPVYGSFMHRFVCHLKHLKKPLRQLRSQVGEVTARANKIRLELEAVQFACDRDPSNPILKEDLAHLILAFEHARADELSFFRQRAKVRWLHEGDKNSKFFHQVVKEKRNLNLIRSIVDSNGIYVQDDGVAQVFVNHFKGFLGMVDPIVEPHVPDEFFTNSLSLSEALHMIRPITDEEIRWAVFHIGNDRAPGPDGYTSKFFKAAWNVVGKDLQIAVHNFFYSGRLLKKINHTLLCFIPKVHNASRVTDFRPISCCNVLYKVISKVIAERMKPYLSQLIGPEQSAFIPGRRISDNILMAHELVAGYQRHSGRPRCAFKIDLRKAYDTVDWRFLLGMIRGFGFHPVFCKWIDQMLHTSSFSIVLNGETSGFFEGARGLRQGDPISPCLFTIVMECFSMILKRCIMEAESFSFHQGCDDLAITHLCFADDLFVFTGGDLASVEVLKRALDMFRRISGLEPNISKSDVFFCNVTSEDQAVILNCLPFKPGIFPIRYLGVPFSSVCLRVADFAPLVNKVKLRIHNWKSKFLSFGGRKQLVTSVLQSMQLYWMSIYVLPSSVVHELESCFRDFLWAQGDSSKGKCKVSWDTICRPISHGGLGFKRIGAWNRAFIAKHIWDLLTRRNSLWVNWIWRYYIRQHSFWLLKPKPSWSWVFRRILDTRLLVRRFFIYQLGSGLRVNAWADTWLDAGPLSDLIPFRRFTSEGYRLHTVVRELIVDCAGSWPNLWVNLNPEAFSQPMPALVDGADDVVRWKDVNGNAIDFSIREASRSIFGLGPTVPWTKFVWFKGHVPKFSFCMWTACYWRLPTQDRIGTWMFNSTSLSCALCDGCMDSHDHLFFACIYSTEVWRRIKVEFGFHGFPETWSDIMDHLSDNRGPSKMVHRLALTGTVYYIWRERNRRLFRGIKQLPIVTYRQIRDQIRLYIASWRIGKKN</sequence>
<dbReference type="PANTHER" id="PTHR33116">
    <property type="entry name" value="REVERSE TRANSCRIPTASE ZINC-BINDING DOMAIN-CONTAINING PROTEIN-RELATED-RELATED"/>
    <property type="match status" value="1"/>
</dbReference>
<dbReference type="InterPro" id="IPR043502">
    <property type="entry name" value="DNA/RNA_pol_sf"/>
</dbReference>
<dbReference type="Pfam" id="PF03372">
    <property type="entry name" value="Exo_endo_phos"/>
    <property type="match status" value="1"/>
</dbReference>
<evidence type="ECO:0000313" key="4">
    <source>
        <dbReference type="Proteomes" id="UP001172457"/>
    </source>
</evidence>
<gene>
    <name evidence="3" type="ORF">OSB04_006106</name>
</gene>
<evidence type="ECO:0000259" key="2">
    <source>
        <dbReference type="PROSITE" id="PS50878"/>
    </source>
</evidence>
<dbReference type="PROSITE" id="PS50878">
    <property type="entry name" value="RT_POL"/>
    <property type="match status" value="1"/>
</dbReference>
<dbReference type="Pfam" id="PF14111">
    <property type="entry name" value="DUF4283"/>
    <property type="match status" value="1"/>
</dbReference>
<dbReference type="InterPro" id="IPR026960">
    <property type="entry name" value="RVT-Znf"/>
</dbReference>
<dbReference type="InterPro" id="IPR025558">
    <property type="entry name" value="DUF4283"/>
</dbReference>
<reference evidence="3" key="1">
    <citation type="submission" date="2023-03" db="EMBL/GenBank/DDBJ databases">
        <title>Chromosome-scale reference genome and RAD-based genetic map of yellow starthistle (Centaurea solstitialis) reveal putative structural variation and QTLs associated with invader traits.</title>
        <authorList>
            <person name="Reatini B."/>
            <person name="Cang F.A."/>
            <person name="Jiang Q."/>
            <person name="Mckibben M.T.W."/>
            <person name="Barker M.S."/>
            <person name="Rieseberg L.H."/>
            <person name="Dlugosch K.M."/>
        </authorList>
    </citation>
    <scope>NUCLEOTIDE SEQUENCE</scope>
    <source>
        <strain evidence="3">CAN-66</strain>
        <tissue evidence="3">Leaf</tissue>
    </source>
</reference>